<accession>A0ACB7CIL9</accession>
<name>A0ACB7CIL9_9ASCO</name>
<evidence type="ECO:0000313" key="1">
    <source>
        <dbReference type="EMBL" id="KAG4305644.1"/>
    </source>
</evidence>
<comment type="caution">
    <text evidence="1">The sequence shown here is derived from an EMBL/GenBank/DDBJ whole genome shotgun (WGS) entry which is preliminary data.</text>
</comment>
<proteinExistence type="predicted"/>
<dbReference type="Proteomes" id="UP000768646">
    <property type="component" value="Unassembled WGS sequence"/>
</dbReference>
<dbReference type="EMBL" id="JABTEG010000003">
    <property type="protein sequence ID" value="KAG4305644.1"/>
    <property type="molecule type" value="Genomic_DNA"/>
</dbReference>
<protein>
    <submittedName>
        <fullName evidence="1">Uncharacterized protein</fullName>
    </submittedName>
</protein>
<gene>
    <name evidence="1" type="ORF">PORY_001200</name>
</gene>
<keyword evidence="2" id="KW-1185">Reference proteome</keyword>
<reference evidence="1 2" key="1">
    <citation type="journal article" date="2021" name="Commun. Biol.">
        <title>Genomic insights into the host specific adaptation of the Pneumocystis genus.</title>
        <authorList>
            <person name="Cisse O.H."/>
            <person name="Ma L."/>
            <person name="Dekker J.P."/>
            <person name="Khil P.P."/>
            <person name="Youn J.-H."/>
            <person name="Brenchley J.M."/>
            <person name="Blair R."/>
            <person name="Pahar B."/>
            <person name="Chabe M."/>
            <person name="Van Rompay K.K.A."/>
            <person name="Keesler R."/>
            <person name="Sukura A."/>
            <person name="Hirsch V."/>
            <person name="Kutty G."/>
            <person name="Liu Y."/>
            <person name="Peng L."/>
            <person name="Chen J."/>
            <person name="Song J."/>
            <person name="Weissenbacher-Lang C."/>
            <person name="Xu J."/>
            <person name="Upham N.S."/>
            <person name="Stajich J.E."/>
            <person name="Cuomo C.A."/>
            <person name="Cushion M.T."/>
            <person name="Kovacs J.A."/>
        </authorList>
    </citation>
    <scope>NUCLEOTIDE SEQUENCE [LARGE SCALE GENOMIC DNA]</scope>
    <source>
        <strain evidence="1 2">RABM</strain>
    </source>
</reference>
<sequence>MEEINTLVVEGTFAYQLEEIAAFIDTLNGKTEEESFVAALENISIDNNKDMCLEMLVNRSNALSKCNEKDYKAACNLFIHLIRESSSIERLLPTVLSNLVIPNFPNGPLCFLSILSTLFNILPSNSILKYDVFCMILRVANEQKLFDFILSQINDISDWLEDWGVDNHAKRDLFLIISKYALEYDKQISLDFIIKALLTYSSSEAVSASDLARQAIISSVSLPKRYHFDDIVAIDALQPLRDMNDPSILLLEVFMVGDLKDYHAFVSTHQDWVDSSGLDQEIAFKKICHLTLVSLATSAPTKTLSYEDIANKLNIDISEVEMWVIDVIRMGLLEGRLSQLSKTFLIHRSTYRVLGKEQWSDLKTKLNLWEANLEGILKVIKQHKAKINTTEDELVYLSSSVGIEV</sequence>
<evidence type="ECO:0000313" key="2">
    <source>
        <dbReference type="Proteomes" id="UP000768646"/>
    </source>
</evidence>
<organism evidence="1 2">
    <name type="scientific">Pneumocystis oryctolagi</name>
    <dbReference type="NCBI Taxonomy" id="42067"/>
    <lineage>
        <taxon>Eukaryota</taxon>
        <taxon>Fungi</taxon>
        <taxon>Dikarya</taxon>
        <taxon>Ascomycota</taxon>
        <taxon>Taphrinomycotina</taxon>
        <taxon>Pneumocystomycetes</taxon>
        <taxon>Pneumocystaceae</taxon>
        <taxon>Pneumocystis</taxon>
    </lineage>
</organism>